<evidence type="ECO:0000313" key="2">
    <source>
        <dbReference type="EMBL" id="KST67699.1"/>
    </source>
</evidence>
<evidence type="ECO:0000313" key="3">
    <source>
        <dbReference type="Proteomes" id="UP000053372"/>
    </source>
</evidence>
<evidence type="ECO:0000256" key="1">
    <source>
        <dbReference type="SAM" id="MobiDB-lite"/>
    </source>
</evidence>
<comment type="caution">
    <text evidence="2">The sequence shown here is derived from an EMBL/GenBank/DDBJ whole genome shotgun (WGS) entry which is preliminary data.</text>
</comment>
<keyword evidence="3" id="KW-1185">Reference proteome</keyword>
<feature type="region of interest" description="Disordered" evidence="1">
    <location>
        <begin position="371"/>
        <end position="419"/>
    </location>
</feature>
<dbReference type="EMBL" id="LMTZ01000085">
    <property type="protein sequence ID" value="KST67699.1"/>
    <property type="molecule type" value="Genomic_DNA"/>
</dbReference>
<dbReference type="OrthoDB" id="581765at2"/>
<feature type="region of interest" description="Disordered" evidence="1">
    <location>
        <begin position="1"/>
        <end position="21"/>
    </location>
</feature>
<protein>
    <submittedName>
        <fullName evidence="2">Uncharacterized protein</fullName>
    </submittedName>
</protein>
<dbReference type="AlphaFoldDB" id="A0A0V7ZSV8"/>
<sequence>MVKIKFDLDSANARADTDNQISELTAQSKQKQLEQRHSAQLEVAQHKQEWQTELDNAQIDYQQKAQQATQEQLNKIGGEKTKGETEAAKHLEDASRKAEAEKHKAERQTAEKKQQAQKESGGFFGWVKSAAKALIDGVKQAVNSIYENLRKVVKAIFEAAKKLANAAIDLARNAIIALIQSYGAILKALVKVAFLAFGAIAQKITAKIDQVINKAVQAVNAIADSLQKSISLVLDSLASFLDQIFGLLQSLYNGILTAIGMVINGEIKELLAKVKDLISAAQAAPPQFETAALEELLGGNLDQPLSNGELSQAAAMGIKVPNTEDGTNPQAGKADLPSPPWTTENVGVDSVENNMELSPELAAQLMEQTNGDGSVMLGQSNDQSRSMESIISEASQQQQDKDDKEQQQAQNLDDGLSPRQRADIKWQMMRQGIAKWWSQNWPLVIGGTTAAIGGFVGLNIITGGAITAALPAIMSVVAPLFDGMTVANIAANIRDYLVKGWAGDISGGGKSLAKGLAGGAIEIVSALTFKVGETALKGVRAAAKGAARVAKGGVKLAQKATQAVIKGAKYIIEQGKVLFKGISGSAVGKQFKRLQGLGQELLNRMRFKAFRIRVKNRKFRLEGRINPWVLLASGELEFIETKDLIRNQKGKPRLDEEVTTAAGIKGIVVGVNKDGSQVVRDLQRLQEVAKVQGWPSTDYNSLLKTFTEKDLNTLVKNIDNLPKTTDDWVKWASNNPIQAEGLNVAGVVEEYGKQYPQEVNRFLNEWFAGKYTRYLSNSKHVENLATHGIPEEVLQRIAQDPELNQLAVMMRPSNPAHATRTRQITLPKPGTASIVVPKGSSMKLKDLAKNTGPSVNRHGFYDVQINLNGSKQTFVFVDDRGSIKLELAEAAYQARLKAADNLNLLQNSKDIISLPEGDITTSISSQKTPPVSTSLGSKEKGLVGTSLYQGDQNVKYFAVSEDGGKTYRLEKESNILDEKHNILPEWEGKVVGSDIDLLAMLSPDGSINQIGDINHIARKKPELFNALIEAFAAERKNIPQLPDRQSLPPGSIYEFPTPASDIQHGAQIPYAFSNFLRDRDINPIKLTPDELQAQLRRVQQKMGAENFRKEVEKIINISDEKTVVTFKGKNYEIALRDAPMFYRLLGHPFPVEAYLPI</sequence>
<gene>
    <name evidence="2" type="ORF">BC008_43880</name>
</gene>
<feature type="compositionally biased region" description="Polar residues" evidence="1">
    <location>
        <begin position="371"/>
        <end position="384"/>
    </location>
</feature>
<feature type="compositionally biased region" description="Low complexity" evidence="1">
    <location>
        <begin position="386"/>
        <end position="398"/>
    </location>
</feature>
<feature type="compositionally biased region" description="Basic and acidic residues" evidence="1">
    <location>
        <begin position="77"/>
        <end position="116"/>
    </location>
</feature>
<feature type="region of interest" description="Disordered" evidence="1">
    <location>
        <begin position="62"/>
        <end position="117"/>
    </location>
</feature>
<organism evidence="2 3">
    <name type="scientific">Mastigocoleus testarum BC008</name>
    <dbReference type="NCBI Taxonomy" id="371196"/>
    <lineage>
        <taxon>Bacteria</taxon>
        <taxon>Bacillati</taxon>
        <taxon>Cyanobacteriota</taxon>
        <taxon>Cyanophyceae</taxon>
        <taxon>Nostocales</taxon>
        <taxon>Hapalosiphonaceae</taxon>
        <taxon>Mastigocoleus</taxon>
    </lineage>
</organism>
<accession>A0A0V7ZSV8</accession>
<dbReference type="RefSeq" id="WP_027846523.1">
    <property type="nucleotide sequence ID" value="NZ_LMTZ01000085.1"/>
</dbReference>
<reference evidence="2 3" key="1">
    <citation type="journal article" date="2015" name="Genome Announc.">
        <title>Draft Genome of the Euendolithic (true boring) Cyanobacterium Mastigocoleus testarum strain BC008.</title>
        <authorList>
            <person name="Guida B.S."/>
            <person name="Garcia-Pichel F."/>
        </authorList>
    </citation>
    <scope>NUCLEOTIDE SEQUENCE [LARGE SCALE GENOMIC DNA]</scope>
    <source>
        <strain evidence="2 3">BC008</strain>
    </source>
</reference>
<dbReference type="Proteomes" id="UP000053372">
    <property type="component" value="Unassembled WGS sequence"/>
</dbReference>
<proteinExistence type="predicted"/>
<feature type="region of interest" description="Disordered" evidence="1">
    <location>
        <begin position="320"/>
        <end position="346"/>
    </location>
</feature>
<feature type="compositionally biased region" description="Low complexity" evidence="1">
    <location>
        <begin position="62"/>
        <end position="72"/>
    </location>
</feature>
<name>A0A0V7ZSV8_9CYAN</name>